<dbReference type="PANTHER" id="PTHR42852">
    <property type="entry name" value="THIOL:DISULFIDE INTERCHANGE PROTEIN DSBE"/>
    <property type="match status" value="1"/>
</dbReference>
<sequence>MNKMFLGLSLLLCAQTAAAADGNFTVKSELKNFGDTVVALIPQDNGYRRDTILVKNDRFNATLRLDEPKDIFLVSMGTLHRTERKRLSIIAVPGETVELKGDLNSRYDIGGSRFYQQYGQFDRELEVAQKALQDFTESLSKRIEAGEERAKVMKEYEEKAPGFEQKINDAIMGFVKSHPDWEAAAAAVTSLEGEKIEEAAKLLSATVKTGRMKSYLQRAIDDYKKQAEAEAKSKAAQAAGVVAPDFTLNDIHGKPLSLSSLKGKYVLLDFWGSWCIWCIRGMPQMKEYYKKYAGKFEILGIDCNDPEDKWKAAVKKHELPWLHVYNPKDSKVLADYGVRGFPTKILVGPDGKIVRTVVGEDPAFYQFMDETFGK</sequence>
<keyword evidence="4" id="KW-0676">Redox-active center</keyword>
<evidence type="ECO:0000259" key="6">
    <source>
        <dbReference type="PROSITE" id="PS51352"/>
    </source>
</evidence>
<feature type="domain" description="Thioredoxin" evidence="6">
    <location>
        <begin position="237"/>
        <end position="374"/>
    </location>
</feature>
<dbReference type="PROSITE" id="PS51352">
    <property type="entry name" value="THIOREDOXIN_2"/>
    <property type="match status" value="1"/>
</dbReference>
<dbReference type="InterPro" id="IPR000866">
    <property type="entry name" value="AhpC/TSA"/>
</dbReference>
<evidence type="ECO:0000313" key="7">
    <source>
        <dbReference type="EMBL" id="EHO72911.1"/>
    </source>
</evidence>
<evidence type="ECO:0000256" key="2">
    <source>
        <dbReference type="ARBA" id="ARBA00022748"/>
    </source>
</evidence>
<dbReference type="InterPro" id="IPR050553">
    <property type="entry name" value="Thioredoxin_ResA/DsbE_sf"/>
</dbReference>
<dbReference type="PATRIC" id="fig|999422.3.peg.500"/>
<dbReference type="Proteomes" id="UP000003167">
    <property type="component" value="Unassembled WGS sequence"/>
</dbReference>
<dbReference type="CDD" id="cd02966">
    <property type="entry name" value="TlpA_like_family"/>
    <property type="match status" value="1"/>
</dbReference>
<keyword evidence="3" id="KW-1015">Disulfide bond</keyword>
<accession>H1HK10</accession>
<protein>
    <recommendedName>
        <fullName evidence="6">Thioredoxin domain-containing protein</fullName>
    </recommendedName>
</protein>
<gene>
    <name evidence="7" type="ORF">HMPREF9944_00504</name>
</gene>
<name>H1HK10_9BACT</name>
<evidence type="ECO:0000256" key="5">
    <source>
        <dbReference type="SAM" id="SignalP"/>
    </source>
</evidence>
<dbReference type="GO" id="GO:0030313">
    <property type="term" value="C:cell envelope"/>
    <property type="evidence" value="ECO:0007669"/>
    <property type="project" value="UniProtKB-SubCell"/>
</dbReference>
<evidence type="ECO:0000256" key="1">
    <source>
        <dbReference type="ARBA" id="ARBA00004196"/>
    </source>
</evidence>
<dbReference type="STRING" id="999422.HMPREF9944_00504"/>
<keyword evidence="8" id="KW-1185">Reference proteome</keyword>
<dbReference type="InterPro" id="IPR036249">
    <property type="entry name" value="Thioredoxin-like_sf"/>
</dbReference>
<dbReference type="GO" id="GO:0016209">
    <property type="term" value="F:antioxidant activity"/>
    <property type="evidence" value="ECO:0007669"/>
    <property type="project" value="InterPro"/>
</dbReference>
<keyword evidence="5" id="KW-0732">Signal</keyword>
<dbReference type="InterPro" id="IPR013766">
    <property type="entry name" value="Thioredoxin_domain"/>
</dbReference>
<feature type="signal peptide" evidence="5">
    <location>
        <begin position="1"/>
        <end position="19"/>
    </location>
</feature>
<dbReference type="GO" id="GO:0016491">
    <property type="term" value="F:oxidoreductase activity"/>
    <property type="evidence" value="ECO:0007669"/>
    <property type="project" value="InterPro"/>
</dbReference>
<dbReference type="SUPFAM" id="SSF52833">
    <property type="entry name" value="Thioredoxin-like"/>
    <property type="match status" value="1"/>
</dbReference>
<dbReference type="AlphaFoldDB" id="H1HK10"/>
<comment type="caution">
    <text evidence="7">The sequence shown here is derived from an EMBL/GenBank/DDBJ whole genome shotgun (WGS) entry which is preliminary data.</text>
</comment>
<dbReference type="Pfam" id="PF00578">
    <property type="entry name" value="AhpC-TSA"/>
    <property type="match status" value="1"/>
</dbReference>
<comment type="subcellular location">
    <subcellularLocation>
        <location evidence="1">Cell envelope</location>
    </subcellularLocation>
</comment>
<dbReference type="Gene3D" id="3.40.30.10">
    <property type="entry name" value="Glutaredoxin"/>
    <property type="match status" value="1"/>
</dbReference>
<evidence type="ECO:0000256" key="3">
    <source>
        <dbReference type="ARBA" id="ARBA00023157"/>
    </source>
</evidence>
<dbReference type="EMBL" id="AGEK01000016">
    <property type="protein sequence ID" value="EHO72911.1"/>
    <property type="molecule type" value="Genomic_DNA"/>
</dbReference>
<dbReference type="HOGENOM" id="CLU_042529_1_0_10"/>
<proteinExistence type="predicted"/>
<organism evidence="7 8">
    <name type="scientific">Segatella maculosa OT 289</name>
    <dbReference type="NCBI Taxonomy" id="999422"/>
    <lineage>
        <taxon>Bacteria</taxon>
        <taxon>Pseudomonadati</taxon>
        <taxon>Bacteroidota</taxon>
        <taxon>Bacteroidia</taxon>
        <taxon>Bacteroidales</taxon>
        <taxon>Prevotellaceae</taxon>
        <taxon>Segatella</taxon>
    </lineage>
</organism>
<dbReference type="OrthoDB" id="9794348at2"/>
<keyword evidence="2" id="KW-0201">Cytochrome c-type biogenesis</keyword>
<dbReference type="RefSeq" id="WP_008564216.1">
    <property type="nucleotide sequence ID" value="NZ_JH594501.1"/>
</dbReference>
<evidence type="ECO:0000313" key="8">
    <source>
        <dbReference type="Proteomes" id="UP000003167"/>
    </source>
</evidence>
<feature type="chain" id="PRO_5003550783" description="Thioredoxin domain-containing protein" evidence="5">
    <location>
        <begin position="20"/>
        <end position="374"/>
    </location>
</feature>
<reference evidence="7 8" key="1">
    <citation type="submission" date="2011-12" db="EMBL/GenBank/DDBJ databases">
        <title>The Genome Sequence of Prevotella maculosa OT 289.</title>
        <authorList>
            <consortium name="The Broad Institute Genome Sequencing Platform"/>
            <person name="Earl A."/>
            <person name="Ward D."/>
            <person name="Feldgarden M."/>
            <person name="Gevers D."/>
            <person name="Izard J."/>
            <person name="Blanton J.M."/>
            <person name="Mathney J."/>
            <person name="Tanner A.C."/>
            <person name="Dewhirst F.E."/>
            <person name="Young S.K."/>
            <person name="Zeng Q."/>
            <person name="Gargeya S."/>
            <person name="Fitzgerald M."/>
            <person name="Haas B."/>
            <person name="Abouelleil A."/>
            <person name="Alvarado L."/>
            <person name="Arachchi H.M."/>
            <person name="Berlin A."/>
            <person name="Chapman S.B."/>
            <person name="Gearin G."/>
            <person name="Goldberg J."/>
            <person name="Griggs A."/>
            <person name="Gujja S."/>
            <person name="Hansen M."/>
            <person name="Heiman D."/>
            <person name="Howarth C."/>
            <person name="Larimer J."/>
            <person name="Lui A."/>
            <person name="MacDonald P.J.P."/>
            <person name="McCowen C."/>
            <person name="Montmayeur A."/>
            <person name="Murphy C."/>
            <person name="Neiman D."/>
            <person name="Pearson M."/>
            <person name="Priest M."/>
            <person name="Roberts A."/>
            <person name="Saif S."/>
            <person name="Shea T."/>
            <person name="Sisk P."/>
            <person name="Stolte C."/>
            <person name="Sykes S."/>
            <person name="Wortman J."/>
            <person name="Nusbaum C."/>
            <person name="Birren B."/>
        </authorList>
    </citation>
    <scope>NUCLEOTIDE SEQUENCE [LARGE SCALE GENOMIC DNA]</scope>
    <source>
        <strain evidence="7 8">OT 289</strain>
    </source>
</reference>
<dbReference type="GO" id="GO:0017004">
    <property type="term" value="P:cytochrome complex assembly"/>
    <property type="evidence" value="ECO:0007669"/>
    <property type="project" value="UniProtKB-KW"/>
</dbReference>
<dbReference type="PANTHER" id="PTHR42852:SF6">
    <property type="entry name" value="THIOL:DISULFIDE INTERCHANGE PROTEIN DSBE"/>
    <property type="match status" value="1"/>
</dbReference>
<evidence type="ECO:0000256" key="4">
    <source>
        <dbReference type="ARBA" id="ARBA00023284"/>
    </source>
</evidence>